<evidence type="ECO:0000256" key="1">
    <source>
        <dbReference type="ARBA" id="ARBA00004651"/>
    </source>
</evidence>
<feature type="transmembrane region" description="Helical" evidence="6">
    <location>
        <begin position="166"/>
        <end position="188"/>
    </location>
</feature>
<feature type="transmembrane region" description="Helical" evidence="6">
    <location>
        <begin position="342"/>
        <end position="361"/>
    </location>
</feature>
<keyword evidence="2 6" id="KW-0812">Transmembrane</keyword>
<dbReference type="PANTHER" id="PTHR23508">
    <property type="entry name" value="CARBOXYLIC ACID TRANSPORTER PROTEIN HOMOLOG"/>
    <property type="match status" value="1"/>
</dbReference>
<accession>A0A2S8J909</accession>
<evidence type="ECO:0000256" key="2">
    <source>
        <dbReference type="ARBA" id="ARBA00022692"/>
    </source>
</evidence>
<feature type="transmembrane region" description="Helical" evidence="6">
    <location>
        <begin position="400"/>
        <end position="420"/>
    </location>
</feature>
<dbReference type="PANTHER" id="PTHR23508:SF10">
    <property type="entry name" value="CARBOXYLIC ACID TRANSPORTER PROTEIN HOMOLOG"/>
    <property type="match status" value="1"/>
</dbReference>
<dbReference type="Pfam" id="PF07690">
    <property type="entry name" value="MFS_1"/>
    <property type="match status" value="1"/>
</dbReference>
<evidence type="ECO:0000256" key="3">
    <source>
        <dbReference type="ARBA" id="ARBA00022989"/>
    </source>
</evidence>
<evidence type="ECO:0000256" key="4">
    <source>
        <dbReference type="ARBA" id="ARBA00023136"/>
    </source>
</evidence>
<dbReference type="PROSITE" id="PS50850">
    <property type="entry name" value="MFS"/>
    <property type="match status" value="1"/>
</dbReference>
<feature type="transmembrane region" description="Helical" evidence="6">
    <location>
        <begin position="283"/>
        <end position="301"/>
    </location>
</feature>
<feature type="transmembrane region" description="Helical" evidence="6">
    <location>
        <begin position="79"/>
        <end position="96"/>
    </location>
</feature>
<dbReference type="SUPFAM" id="SSF103473">
    <property type="entry name" value="MFS general substrate transporter"/>
    <property type="match status" value="1"/>
</dbReference>
<feature type="domain" description="Major facilitator superfamily (MFS) profile" evidence="7">
    <location>
        <begin position="42"/>
        <end position="426"/>
    </location>
</feature>
<dbReference type="RefSeq" id="WP_105416571.1">
    <property type="nucleotide sequence ID" value="NZ_PUIO01000021.1"/>
</dbReference>
<comment type="caution">
    <text evidence="8">The sequence shown here is derived from an EMBL/GenBank/DDBJ whole genome shotgun (WGS) entry which is preliminary data.</text>
</comment>
<dbReference type="InterPro" id="IPR036259">
    <property type="entry name" value="MFS_trans_sf"/>
</dbReference>
<dbReference type="GO" id="GO:0005886">
    <property type="term" value="C:plasma membrane"/>
    <property type="evidence" value="ECO:0007669"/>
    <property type="project" value="UniProtKB-SubCell"/>
</dbReference>
<dbReference type="GO" id="GO:0046943">
    <property type="term" value="F:carboxylic acid transmembrane transporter activity"/>
    <property type="evidence" value="ECO:0007669"/>
    <property type="project" value="TreeGrafter"/>
</dbReference>
<feature type="transmembrane region" description="Helical" evidence="6">
    <location>
        <begin position="108"/>
        <end position="135"/>
    </location>
</feature>
<dbReference type="InterPro" id="IPR020846">
    <property type="entry name" value="MFS_dom"/>
</dbReference>
<comment type="subcellular location">
    <subcellularLocation>
        <location evidence="1">Cell membrane</location>
        <topology evidence="1">Multi-pass membrane protein</topology>
    </subcellularLocation>
</comment>
<dbReference type="Proteomes" id="UP000239290">
    <property type="component" value="Unassembled WGS sequence"/>
</dbReference>
<feature type="transmembrane region" description="Helical" evidence="6">
    <location>
        <begin position="194"/>
        <end position="211"/>
    </location>
</feature>
<dbReference type="InterPro" id="IPR011701">
    <property type="entry name" value="MFS"/>
</dbReference>
<proteinExistence type="predicted"/>
<sequence>MHDKNLRQQPGEVQRPPDDPSTTPGAALDSGWSSISRNAWKVTLLSLGGWALVSVDTALWAVNYPLIAEEFDISDNMIGVIYAFIYAAGALATFAAGPLMDRIGRKPVYQLCLFAAILGSVLTAGAPGIIILIIARCVTQAGAQAEWMAGQVLVAEEAPARFRGRLIGLAQIGYPLGFFFAGLLSFAIVPLLGWRWVFACGVLPIIMMLWARRAIKESAHFTEMTAKTTKQERGRIRDLFAPGLRRTTILITVWSLFQTLAFGGLASYMPTIFERFGVSLDKLYLANIIATGVAGFGYFACASVGEWIGRREAAAIWLILGAAGGVFMATEGRTFVTLTIGYSLFYFFGVAHISAAIGFVAESFPTRLRGSGTNFATAAQMIGFMFAGLTGPILLNSVGVVASMWIWLVVFQLIAAFALLGMNRIRPGTELADVEMPG</sequence>
<evidence type="ECO:0000256" key="5">
    <source>
        <dbReference type="SAM" id="MobiDB-lite"/>
    </source>
</evidence>
<protein>
    <recommendedName>
        <fullName evidence="7">Major facilitator superfamily (MFS) profile domain-containing protein</fullName>
    </recommendedName>
</protein>
<reference evidence="9" key="1">
    <citation type="submission" date="2018-02" db="EMBL/GenBank/DDBJ databases">
        <title>Draft genome sequencing of Rhodococcus opacus KU647198.</title>
        <authorList>
            <person name="Zheng B.-X."/>
        </authorList>
    </citation>
    <scope>NUCLEOTIDE SEQUENCE [LARGE SCALE GENOMIC DNA]</scope>
    <source>
        <strain evidence="9">04-OD7</strain>
    </source>
</reference>
<evidence type="ECO:0000259" key="7">
    <source>
        <dbReference type="PROSITE" id="PS50850"/>
    </source>
</evidence>
<evidence type="ECO:0000313" key="9">
    <source>
        <dbReference type="Proteomes" id="UP000239290"/>
    </source>
</evidence>
<gene>
    <name evidence="8" type="ORF">C5613_18860</name>
</gene>
<feature type="transmembrane region" description="Helical" evidence="6">
    <location>
        <begin position="249"/>
        <end position="271"/>
    </location>
</feature>
<feature type="transmembrane region" description="Helical" evidence="6">
    <location>
        <begin position="373"/>
        <end position="394"/>
    </location>
</feature>
<name>A0A2S8J909_RHOOP</name>
<dbReference type="AlphaFoldDB" id="A0A2S8J909"/>
<evidence type="ECO:0000313" key="8">
    <source>
        <dbReference type="EMBL" id="PQP23409.1"/>
    </source>
</evidence>
<keyword evidence="4 6" id="KW-0472">Membrane</keyword>
<feature type="region of interest" description="Disordered" evidence="5">
    <location>
        <begin position="1"/>
        <end position="30"/>
    </location>
</feature>
<feature type="transmembrane region" description="Helical" evidence="6">
    <location>
        <begin position="313"/>
        <end position="330"/>
    </location>
</feature>
<dbReference type="Gene3D" id="1.20.1250.20">
    <property type="entry name" value="MFS general substrate transporter like domains"/>
    <property type="match status" value="2"/>
</dbReference>
<keyword evidence="3 6" id="KW-1133">Transmembrane helix</keyword>
<organism evidence="8 9">
    <name type="scientific">Rhodococcus opacus</name>
    <name type="common">Nocardia opaca</name>
    <dbReference type="NCBI Taxonomy" id="37919"/>
    <lineage>
        <taxon>Bacteria</taxon>
        <taxon>Bacillati</taxon>
        <taxon>Actinomycetota</taxon>
        <taxon>Actinomycetes</taxon>
        <taxon>Mycobacteriales</taxon>
        <taxon>Nocardiaceae</taxon>
        <taxon>Rhodococcus</taxon>
    </lineage>
</organism>
<dbReference type="EMBL" id="PUIO01000021">
    <property type="protein sequence ID" value="PQP23409.1"/>
    <property type="molecule type" value="Genomic_DNA"/>
</dbReference>
<evidence type="ECO:0000256" key="6">
    <source>
        <dbReference type="SAM" id="Phobius"/>
    </source>
</evidence>